<evidence type="ECO:0000313" key="2">
    <source>
        <dbReference type="EMBL" id="SUG47807.1"/>
    </source>
</evidence>
<dbReference type="EMBL" id="UGXG01000002">
    <property type="protein sequence ID" value="SUG47807.1"/>
    <property type="molecule type" value="Genomic_DNA"/>
</dbReference>
<proteinExistence type="predicted"/>
<dbReference type="Pfam" id="PF15962">
    <property type="entry name" value="DUF4765"/>
    <property type="match status" value="1"/>
</dbReference>
<protein>
    <submittedName>
        <fullName evidence="2">Secretion protein EspN</fullName>
    </submittedName>
</protein>
<reference evidence="2 3" key="1">
    <citation type="submission" date="2018-06" db="EMBL/GenBank/DDBJ databases">
        <authorList>
            <consortium name="Pathogen Informatics"/>
            <person name="Doyle S."/>
        </authorList>
    </citation>
    <scope>NUCLEOTIDE SEQUENCE [LARGE SCALE GENOMIC DNA]</scope>
    <source>
        <strain evidence="2 3">NCTC8297</strain>
    </source>
</reference>
<accession>A0A379TAY0</accession>
<gene>
    <name evidence="2" type="ORF">NCTC8297_03085</name>
</gene>
<name>A0A379TAY0_SALER</name>
<feature type="domain" description="DUF4765" evidence="1">
    <location>
        <begin position="14"/>
        <end position="99"/>
    </location>
</feature>
<dbReference type="AlphaFoldDB" id="A0A379TAY0"/>
<dbReference type="InterPro" id="IPR031886">
    <property type="entry name" value="DUF4765"/>
</dbReference>
<sequence>MILQQARLKLYYAGGTTGPQAENIVKLKTAGGVEGADPNVLPVSEETARLQVRNGRVVPEYTTDLSVADRFSREHYLIIVKVKAKYITRGSVSESGWVYAIYCTSGTCWHN</sequence>
<evidence type="ECO:0000313" key="3">
    <source>
        <dbReference type="Proteomes" id="UP000254741"/>
    </source>
</evidence>
<evidence type="ECO:0000259" key="1">
    <source>
        <dbReference type="Pfam" id="PF15962"/>
    </source>
</evidence>
<dbReference type="Proteomes" id="UP000254741">
    <property type="component" value="Unassembled WGS sequence"/>
</dbReference>
<organism evidence="2 3">
    <name type="scientific">Salmonella enterica subsp. arizonae</name>
    <dbReference type="NCBI Taxonomy" id="59203"/>
    <lineage>
        <taxon>Bacteria</taxon>
        <taxon>Pseudomonadati</taxon>
        <taxon>Pseudomonadota</taxon>
        <taxon>Gammaproteobacteria</taxon>
        <taxon>Enterobacterales</taxon>
        <taxon>Enterobacteriaceae</taxon>
        <taxon>Salmonella</taxon>
    </lineage>
</organism>